<evidence type="ECO:0000256" key="1">
    <source>
        <dbReference type="SAM" id="SignalP"/>
    </source>
</evidence>
<gene>
    <name evidence="2" type="ORF">GO755_05395</name>
</gene>
<organism evidence="2 3">
    <name type="scientific">Spirosoma arboris</name>
    <dbReference type="NCBI Taxonomy" id="2682092"/>
    <lineage>
        <taxon>Bacteria</taxon>
        <taxon>Pseudomonadati</taxon>
        <taxon>Bacteroidota</taxon>
        <taxon>Cytophagia</taxon>
        <taxon>Cytophagales</taxon>
        <taxon>Cytophagaceae</taxon>
        <taxon>Spirosoma</taxon>
    </lineage>
</organism>
<dbReference type="RefSeq" id="WP_157583717.1">
    <property type="nucleotide sequence ID" value="NZ_WPIN01000002.1"/>
</dbReference>
<dbReference type="AlphaFoldDB" id="A0A7K1S6L9"/>
<proteinExistence type="predicted"/>
<reference evidence="2 3" key="1">
    <citation type="submission" date="2019-12" db="EMBL/GenBank/DDBJ databases">
        <title>Spirosoma sp. HMF4905 genome sequencing and assembly.</title>
        <authorList>
            <person name="Kang H."/>
            <person name="Cha I."/>
            <person name="Kim H."/>
            <person name="Joh K."/>
        </authorList>
    </citation>
    <scope>NUCLEOTIDE SEQUENCE [LARGE SCALE GENOMIC DNA]</scope>
    <source>
        <strain evidence="2 3">HMF4905</strain>
    </source>
</reference>
<feature type="signal peptide" evidence="1">
    <location>
        <begin position="1"/>
        <end position="19"/>
    </location>
</feature>
<accession>A0A7K1S6L9</accession>
<evidence type="ECO:0000313" key="3">
    <source>
        <dbReference type="Proteomes" id="UP000436006"/>
    </source>
</evidence>
<feature type="chain" id="PRO_5029843773" description="Organic solvent tolerance-like N-terminal domain-containing protein" evidence="1">
    <location>
        <begin position="20"/>
        <end position="187"/>
    </location>
</feature>
<name>A0A7K1S6L9_9BACT</name>
<sequence>MKNIHLCLLLLFIYCSANAQITNYFINGNRVFIVKVGHLVVSEKRELSFQIYHTFDEGENTFKLNLDGTFSVFSSTIFSQNCQNCLVAILADKQISESSFTEKVNKIGSTSILYNGAKVSRIGNTSILYNGDKMSRIGNTPILYAGAKVSRIGDTPILYSGDKVSRIGDMAILYSGDKVSRVGDITL</sequence>
<keyword evidence="3" id="KW-1185">Reference proteome</keyword>
<keyword evidence="1" id="KW-0732">Signal</keyword>
<dbReference type="Proteomes" id="UP000436006">
    <property type="component" value="Unassembled WGS sequence"/>
</dbReference>
<dbReference type="EMBL" id="WPIN01000002">
    <property type="protein sequence ID" value="MVM29457.1"/>
    <property type="molecule type" value="Genomic_DNA"/>
</dbReference>
<comment type="caution">
    <text evidence="2">The sequence shown here is derived from an EMBL/GenBank/DDBJ whole genome shotgun (WGS) entry which is preliminary data.</text>
</comment>
<evidence type="ECO:0008006" key="4">
    <source>
        <dbReference type="Google" id="ProtNLM"/>
    </source>
</evidence>
<protein>
    <recommendedName>
        <fullName evidence="4">Organic solvent tolerance-like N-terminal domain-containing protein</fullName>
    </recommendedName>
</protein>
<evidence type="ECO:0000313" key="2">
    <source>
        <dbReference type="EMBL" id="MVM29457.1"/>
    </source>
</evidence>